<dbReference type="SFLD" id="SFLDG00002">
    <property type="entry name" value="C1.7:_P-type_atpase_like"/>
    <property type="match status" value="1"/>
</dbReference>
<dbReference type="PRINTS" id="PR00119">
    <property type="entry name" value="CATATPASE"/>
</dbReference>
<dbReference type="EMBL" id="FUKP01000022">
    <property type="protein sequence ID" value="SJN21847.1"/>
    <property type="molecule type" value="Genomic_DNA"/>
</dbReference>
<dbReference type="InterPro" id="IPR018303">
    <property type="entry name" value="ATPase_P-typ_P_site"/>
</dbReference>
<proteinExistence type="predicted"/>
<dbReference type="Proteomes" id="UP000196230">
    <property type="component" value="Unassembled WGS sequence"/>
</dbReference>
<accession>A0A1R4IPQ7</accession>
<dbReference type="InterPro" id="IPR036412">
    <property type="entry name" value="HAD-like_sf"/>
</dbReference>
<keyword evidence="3" id="KW-1278">Translocase</keyword>
<feature type="compositionally biased region" description="Polar residues" evidence="6">
    <location>
        <begin position="1"/>
        <end position="11"/>
    </location>
</feature>
<dbReference type="PANTHER" id="PTHR42861">
    <property type="entry name" value="CALCIUM-TRANSPORTING ATPASE"/>
    <property type="match status" value="1"/>
</dbReference>
<dbReference type="Pfam" id="PF00122">
    <property type="entry name" value="E1-E2_ATPase"/>
    <property type="match status" value="1"/>
</dbReference>
<keyword evidence="5 7" id="KW-0472">Membrane</keyword>
<evidence type="ECO:0000313" key="9">
    <source>
        <dbReference type="EMBL" id="SJN21847.1"/>
    </source>
</evidence>
<feature type="transmembrane region" description="Helical" evidence="7">
    <location>
        <begin position="691"/>
        <end position="712"/>
    </location>
</feature>
<dbReference type="SUPFAM" id="SSF56784">
    <property type="entry name" value="HAD-like"/>
    <property type="match status" value="1"/>
</dbReference>
<evidence type="ECO:0000256" key="5">
    <source>
        <dbReference type="ARBA" id="ARBA00023136"/>
    </source>
</evidence>
<dbReference type="AlphaFoldDB" id="A0A1R4IPQ7"/>
<feature type="domain" description="P-type ATPase A" evidence="8">
    <location>
        <begin position="124"/>
        <end position="222"/>
    </location>
</feature>
<feature type="transmembrane region" description="Helical" evidence="7">
    <location>
        <begin position="280"/>
        <end position="310"/>
    </location>
</feature>
<dbReference type="NCBIfam" id="TIGR01494">
    <property type="entry name" value="ATPase_P-type"/>
    <property type="match status" value="2"/>
</dbReference>
<dbReference type="Pfam" id="PF00702">
    <property type="entry name" value="Hydrolase"/>
    <property type="match status" value="1"/>
</dbReference>
<dbReference type="InterPro" id="IPR001757">
    <property type="entry name" value="P_typ_ATPase"/>
</dbReference>
<evidence type="ECO:0000256" key="1">
    <source>
        <dbReference type="ARBA" id="ARBA00004651"/>
    </source>
</evidence>
<dbReference type="SUPFAM" id="SSF81665">
    <property type="entry name" value="Calcium ATPase, transmembrane domain M"/>
    <property type="match status" value="1"/>
</dbReference>
<dbReference type="InterPro" id="IPR023299">
    <property type="entry name" value="ATPase_P-typ_cyto_dom_N"/>
</dbReference>
<dbReference type="Gene3D" id="3.40.1110.10">
    <property type="entry name" value="Calcium-transporting ATPase, cytoplasmic domain N"/>
    <property type="match status" value="1"/>
</dbReference>
<keyword evidence="2 7" id="KW-0812">Transmembrane</keyword>
<feature type="region of interest" description="Disordered" evidence="6">
    <location>
        <begin position="359"/>
        <end position="379"/>
    </location>
</feature>
<reference evidence="9 10" key="1">
    <citation type="submission" date="2017-02" db="EMBL/GenBank/DDBJ databases">
        <authorList>
            <person name="Peterson S.W."/>
        </authorList>
    </citation>
    <scope>NUCLEOTIDE SEQUENCE [LARGE SCALE GENOMIC DNA]</scope>
    <source>
        <strain evidence="9 10">2B3F</strain>
    </source>
</reference>
<gene>
    <name evidence="9" type="ORF">FM125_03835</name>
</gene>
<dbReference type="GO" id="GO:0005886">
    <property type="term" value="C:plasma membrane"/>
    <property type="evidence" value="ECO:0007669"/>
    <property type="project" value="UniProtKB-SubCell"/>
</dbReference>
<dbReference type="GO" id="GO:0005524">
    <property type="term" value="F:ATP binding"/>
    <property type="evidence" value="ECO:0007669"/>
    <property type="project" value="InterPro"/>
</dbReference>
<dbReference type="SFLD" id="SFLDS00003">
    <property type="entry name" value="Haloacid_Dehalogenase"/>
    <property type="match status" value="1"/>
</dbReference>
<feature type="transmembrane region" description="Helical" evidence="7">
    <location>
        <begin position="240"/>
        <end position="260"/>
    </location>
</feature>
<keyword evidence="4 7" id="KW-1133">Transmembrane helix</keyword>
<dbReference type="Gene3D" id="2.70.150.10">
    <property type="entry name" value="Calcium-transporting ATPase, cytoplasmic transduction domain A"/>
    <property type="match status" value="1"/>
</dbReference>
<dbReference type="PROSITE" id="PS00154">
    <property type="entry name" value="ATPASE_E1_E2"/>
    <property type="match status" value="1"/>
</dbReference>
<feature type="transmembrane region" description="Helical" evidence="7">
    <location>
        <begin position="93"/>
        <end position="113"/>
    </location>
</feature>
<organism evidence="9 10">
    <name type="scientific">Micrococcus lylae</name>
    <dbReference type="NCBI Taxonomy" id="1273"/>
    <lineage>
        <taxon>Bacteria</taxon>
        <taxon>Bacillati</taxon>
        <taxon>Actinomycetota</taxon>
        <taxon>Actinomycetes</taxon>
        <taxon>Micrococcales</taxon>
        <taxon>Micrococcaceae</taxon>
        <taxon>Micrococcus</taxon>
    </lineage>
</organism>
<dbReference type="Gene3D" id="1.20.1110.10">
    <property type="entry name" value="Calcium-transporting ATPase, transmembrane domain"/>
    <property type="match status" value="1"/>
</dbReference>
<feature type="transmembrane region" description="Helical" evidence="7">
    <location>
        <begin position="718"/>
        <end position="739"/>
    </location>
</feature>
<evidence type="ECO:0000256" key="2">
    <source>
        <dbReference type="ARBA" id="ARBA00022692"/>
    </source>
</evidence>
<feature type="transmembrane region" description="Helical" evidence="7">
    <location>
        <begin position="785"/>
        <end position="802"/>
    </location>
</feature>
<dbReference type="SUPFAM" id="SSF81653">
    <property type="entry name" value="Calcium ATPase, transduction domain A"/>
    <property type="match status" value="1"/>
</dbReference>
<evidence type="ECO:0000256" key="3">
    <source>
        <dbReference type="ARBA" id="ARBA00022967"/>
    </source>
</evidence>
<name>A0A1R4IPQ7_9MICC</name>
<feature type="region of interest" description="Disordered" evidence="6">
    <location>
        <begin position="1"/>
        <end position="29"/>
    </location>
</feature>
<dbReference type="GO" id="GO:0016887">
    <property type="term" value="F:ATP hydrolysis activity"/>
    <property type="evidence" value="ECO:0007669"/>
    <property type="project" value="InterPro"/>
</dbReference>
<protein>
    <recommendedName>
        <fullName evidence="8">P-type ATPase A domain-containing protein</fullName>
    </recommendedName>
</protein>
<comment type="subcellular location">
    <subcellularLocation>
        <location evidence="1">Cell membrane</location>
        <topology evidence="1">Multi-pass membrane protein</topology>
    </subcellularLocation>
</comment>
<sequence>MTAEDGTTSATGLHASGPSRSSGMPTGVPAGDLTGLTSAQVAERVAAGKTNAQPDDTSRSLAMILRVHVLTLFNLTIGLAAAVVIVLGRWLDLLFCLAAVANVVIGVVQEYSAKRKLEKIALLHQDGVTVVRDGSRKTVALADVVLDDLVALRRGDQVPVDAEVLTAEGLDLDESLLTGESDAVPKRPGDTVLSGSAVIAGAGLVRATAVGADSHASRLAAQARRFTKISSELRGALEKVASWITFALIPIVAVIVHGQVQAFGGWSYALANPREAALEPALVASVAAVTSMIPQGLALMTTISFAVAALKLAREQVLIQEQPAVEILARVDVVCVDKTGTLTEGGIVFHGAHPWDTDPAVPSALDDDGARASASGRARDGDVASAGELLTAAEPAGASTLSPAARAVLAVAGADPDANPTAAALREPFAEVPDVRPAQAVAFSSARRWSALAFDAAAEEQVPGLAGTWLMGAPEALVDVETIGVQGAEELTARCTITADAGLRTILLCRTDRPLDGDRLPSGIRPVAILTFAEDVREDAAETLDYFREQGVQIKVISGDSPRTVAAVAREVGMELAGEAVDARRLPEDADELADVMDAHEVFGRVSPEQKQSMVKALQARGHVVAMTGDGVNDALALKSADLGIAMGNAAPATKAVSRLVLLDGRFARLPSVLKEGRQVIANMERLAHIYLTKTTYAAFFGVVFSLLFWQFPLLPRQASTVDFLMIGLPTFFLALLSNPRRYVPGFLKRALLFAVPSGTVILLGLLALGAYIRLFAAVPASPAQQQAAAMITLTLMGLWVLTVMTRPFTKRTAVLVLAMYALLALVLAVPASRWYHLIEVPAPDLLAAAVTIAVAGCALIELVHRVHHARVVRPTLHPVPPAASQA</sequence>
<dbReference type="Gene3D" id="3.40.50.1000">
    <property type="entry name" value="HAD superfamily/HAD-like"/>
    <property type="match status" value="1"/>
</dbReference>
<dbReference type="InterPro" id="IPR023298">
    <property type="entry name" value="ATPase_P-typ_TM_dom_sf"/>
</dbReference>
<feature type="transmembrane region" description="Helical" evidence="7">
    <location>
        <begin position="67"/>
        <end position="87"/>
    </location>
</feature>
<dbReference type="InterPro" id="IPR059000">
    <property type="entry name" value="ATPase_P-type_domA"/>
</dbReference>
<evidence type="ECO:0000256" key="7">
    <source>
        <dbReference type="SAM" id="Phobius"/>
    </source>
</evidence>
<dbReference type="InterPro" id="IPR008250">
    <property type="entry name" value="ATPase_P-typ_transduc_dom_A_sf"/>
</dbReference>
<feature type="transmembrane region" description="Helical" evidence="7">
    <location>
        <begin position="814"/>
        <end position="834"/>
    </location>
</feature>
<evidence type="ECO:0000313" key="10">
    <source>
        <dbReference type="Proteomes" id="UP000196230"/>
    </source>
</evidence>
<evidence type="ECO:0000259" key="8">
    <source>
        <dbReference type="Pfam" id="PF00122"/>
    </source>
</evidence>
<evidence type="ECO:0000256" key="4">
    <source>
        <dbReference type="ARBA" id="ARBA00022989"/>
    </source>
</evidence>
<dbReference type="RefSeq" id="WP_087133687.1">
    <property type="nucleotide sequence ID" value="NZ_CP126965.1"/>
</dbReference>
<feature type="transmembrane region" description="Helical" evidence="7">
    <location>
        <begin position="751"/>
        <end position="773"/>
    </location>
</feature>
<feature type="transmembrane region" description="Helical" evidence="7">
    <location>
        <begin position="846"/>
        <end position="864"/>
    </location>
</feature>
<dbReference type="InterPro" id="IPR044492">
    <property type="entry name" value="P_typ_ATPase_HD_dom"/>
</dbReference>
<dbReference type="InterPro" id="IPR023214">
    <property type="entry name" value="HAD_sf"/>
</dbReference>
<dbReference type="SFLD" id="SFLDF00027">
    <property type="entry name" value="p-type_atpase"/>
    <property type="match status" value="1"/>
</dbReference>
<evidence type="ECO:0000256" key="6">
    <source>
        <dbReference type="SAM" id="MobiDB-lite"/>
    </source>
</evidence>